<sequence length="257" mass="28745">MSTFHSMLLLSTSYMNTEFPDSGGDLAVGANAHSSPGSDPCKVLNLSLDLDAESPATLRNALNVARASRDTARSQKHSAKDMIAKYQMLIAHLIHCTQHLDAVHQDMDLQIARLQAFMSTQGIPLVDLGGNGMVYSALHGFTLCTESDYHREFEQQSLFLLARRVRLPSCISFDFIFKIQNSKFKLSYVSRFPARHRIFFYQFDTALWQRCSILYSGAAGGIKIKFKTDRTSIMRPRTVHGLADILPQTHGKEAEGQ</sequence>
<accession>A0A166DI93</accession>
<organism evidence="1 2">
    <name type="scientific">Athelia psychrophila</name>
    <dbReference type="NCBI Taxonomy" id="1759441"/>
    <lineage>
        <taxon>Eukaryota</taxon>
        <taxon>Fungi</taxon>
        <taxon>Dikarya</taxon>
        <taxon>Basidiomycota</taxon>
        <taxon>Agaricomycotina</taxon>
        <taxon>Agaricomycetes</taxon>
        <taxon>Agaricomycetidae</taxon>
        <taxon>Atheliales</taxon>
        <taxon>Atheliaceae</taxon>
        <taxon>Athelia</taxon>
    </lineage>
</organism>
<keyword evidence="2" id="KW-1185">Reference proteome</keyword>
<dbReference type="AlphaFoldDB" id="A0A166DI93"/>
<evidence type="ECO:0000313" key="2">
    <source>
        <dbReference type="Proteomes" id="UP000076532"/>
    </source>
</evidence>
<name>A0A166DI93_9AGAM</name>
<gene>
    <name evidence="1" type="ORF">FIBSPDRAFT_979722</name>
</gene>
<dbReference type="EMBL" id="KV417613">
    <property type="protein sequence ID" value="KZP14743.1"/>
    <property type="molecule type" value="Genomic_DNA"/>
</dbReference>
<protein>
    <submittedName>
        <fullName evidence="1">Uncharacterized protein</fullName>
    </submittedName>
</protein>
<proteinExistence type="predicted"/>
<dbReference type="Proteomes" id="UP000076532">
    <property type="component" value="Unassembled WGS sequence"/>
</dbReference>
<reference evidence="1 2" key="1">
    <citation type="journal article" date="2016" name="Mol. Biol. Evol.">
        <title>Comparative Genomics of Early-Diverging Mushroom-Forming Fungi Provides Insights into the Origins of Lignocellulose Decay Capabilities.</title>
        <authorList>
            <person name="Nagy L.G."/>
            <person name="Riley R."/>
            <person name="Tritt A."/>
            <person name="Adam C."/>
            <person name="Daum C."/>
            <person name="Floudas D."/>
            <person name="Sun H."/>
            <person name="Yadav J.S."/>
            <person name="Pangilinan J."/>
            <person name="Larsson K.H."/>
            <person name="Matsuura K."/>
            <person name="Barry K."/>
            <person name="Labutti K."/>
            <person name="Kuo R."/>
            <person name="Ohm R.A."/>
            <person name="Bhattacharya S.S."/>
            <person name="Shirouzu T."/>
            <person name="Yoshinaga Y."/>
            <person name="Martin F.M."/>
            <person name="Grigoriev I.V."/>
            <person name="Hibbett D.S."/>
        </authorList>
    </citation>
    <scope>NUCLEOTIDE SEQUENCE [LARGE SCALE GENOMIC DNA]</scope>
    <source>
        <strain evidence="1 2">CBS 109695</strain>
    </source>
</reference>
<evidence type="ECO:0000313" key="1">
    <source>
        <dbReference type="EMBL" id="KZP14743.1"/>
    </source>
</evidence>